<evidence type="ECO:0000256" key="1">
    <source>
        <dbReference type="SAM" id="MobiDB-lite"/>
    </source>
</evidence>
<name>A0AAD5LZW7_PYTIN</name>
<evidence type="ECO:0000313" key="4">
    <source>
        <dbReference type="Proteomes" id="UP001209570"/>
    </source>
</evidence>
<evidence type="ECO:0000313" key="3">
    <source>
        <dbReference type="EMBL" id="KAJ0397408.1"/>
    </source>
</evidence>
<dbReference type="Pfam" id="PF14223">
    <property type="entry name" value="Retrotran_gag_2"/>
    <property type="match status" value="1"/>
</dbReference>
<evidence type="ECO:0000259" key="2">
    <source>
        <dbReference type="Pfam" id="PF22936"/>
    </source>
</evidence>
<keyword evidence="4" id="KW-1185">Reference proteome</keyword>
<comment type="caution">
    <text evidence="3">The sequence shown here is derived from an EMBL/GenBank/DDBJ whole genome shotgun (WGS) entry which is preliminary data.</text>
</comment>
<accession>A0AAD5LZW7</accession>
<dbReference type="Pfam" id="PF22936">
    <property type="entry name" value="Pol_BBD"/>
    <property type="match status" value="1"/>
</dbReference>
<feature type="domain" description="Retrovirus-related Pol polyprotein from transposon TNT 1-94-like beta-barrel" evidence="2">
    <location>
        <begin position="168"/>
        <end position="238"/>
    </location>
</feature>
<dbReference type="AlphaFoldDB" id="A0AAD5LZW7"/>
<dbReference type="InterPro" id="IPR054722">
    <property type="entry name" value="PolX-like_BBD"/>
</dbReference>
<organism evidence="3 4">
    <name type="scientific">Pythium insidiosum</name>
    <name type="common">Pythiosis disease agent</name>
    <dbReference type="NCBI Taxonomy" id="114742"/>
    <lineage>
        <taxon>Eukaryota</taxon>
        <taxon>Sar</taxon>
        <taxon>Stramenopiles</taxon>
        <taxon>Oomycota</taxon>
        <taxon>Peronosporomycetes</taxon>
        <taxon>Pythiales</taxon>
        <taxon>Pythiaceae</taxon>
        <taxon>Pythium</taxon>
    </lineage>
</organism>
<proteinExistence type="predicted"/>
<dbReference type="EMBL" id="JAKCXM010000254">
    <property type="protein sequence ID" value="KAJ0397408.1"/>
    <property type="molecule type" value="Genomic_DNA"/>
</dbReference>
<feature type="region of interest" description="Disordered" evidence="1">
    <location>
        <begin position="120"/>
        <end position="150"/>
    </location>
</feature>
<gene>
    <name evidence="3" type="ORF">P43SY_008553</name>
</gene>
<sequence>MMVRNATMATAAWLTLERYFVKRNLHNRINLRKKLHELRMAQGEDISEQMLEAMEAIGDLMEEDEKLVVLRGIVSADYDGIVKIIENKPDVDLLEAKEMLCMEYERIEEREASETALRVGCPGQGKFSRRRPGQGQGKGKGSFQKKQSDGGKFHEHVFSWTCAPISGWLVDSGATSHMTFDEGDYPRFGNGTLVEMADGNQLAVVGSGAVRFKARNGSRVTLTHVLHVPGLDKRLISV</sequence>
<dbReference type="Proteomes" id="UP001209570">
    <property type="component" value="Unassembled WGS sequence"/>
</dbReference>
<protein>
    <recommendedName>
        <fullName evidence="2">Retrovirus-related Pol polyprotein from transposon TNT 1-94-like beta-barrel domain-containing protein</fullName>
    </recommendedName>
</protein>
<reference evidence="3" key="1">
    <citation type="submission" date="2021-12" db="EMBL/GenBank/DDBJ databases">
        <title>Prjna785345.</title>
        <authorList>
            <person name="Rujirawat T."/>
            <person name="Krajaejun T."/>
        </authorList>
    </citation>
    <scope>NUCLEOTIDE SEQUENCE</scope>
    <source>
        <strain evidence="3">Pi057C3</strain>
    </source>
</reference>